<keyword evidence="2" id="KW-0560">Oxidoreductase</keyword>
<keyword evidence="5" id="KW-1185">Reference proteome</keyword>
<dbReference type="Proteomes" id="UP001241603">
    <property type="component" value="Unassembled WGS sequence"/>
</dbReference>
<sequence length="182" mass="19538">MLSQAAGRSLRDDRDEIPEVDAAGFRMSMRHLAGAVSVITVGVGADRTGFTATSVSSLSAEPPAIMVAVNRTSSSWPALQRHRAFCVNVLADDQQFVAERFAGRDGAKGAERYDGAAWRPLATGALALVDALTTIDCELEEAIERHSHAILIGRVKAVTTRTGAQPLLYWHGAYRHISNHTG</sequence>
<gene>
    <name evidence="4" type="ORF">QO014_004724</name>
</gene>
<evidence type="ECO:0000256" key="2">
    <source>
        <dbReference type="ARBA" id="ARBA00023002"/>
    </source>
</evidence>
<dbReference type="RefSeq" id="WP_370877204.1">
    <property type="nucleotide sequence ID" value="NZ_JAPKNG010000008.1"/>
</dbReference>
<dbReference type="Gene3D" id="2.30.110.10">
    <property type="entry name" value="Electron Transport, Fmn-binding Protein, Chain A"/>
    <property type="match status" value="1"/>
</dbReference>
<evidence type="ECO:0000313" key="4">
    <source>
        <dbReference type="EMBL" id="MDQ0440309.1"/>
    </source>
</evidence>
<evidence type="ECO:0000256" key="1">
    <source>
        <dbReference type="ARBA" id="ARBA00008898"/>
    </source>
</evidence>
<name>A0ABU0HFP3_9HYPH</name>
<evidence type="ECO:0000313" key="5">
    <source>
        <dbReference type="Proteomes" id="UP001241603"/>
    </source>
</evidence>
<reference evidence="4 5" key="1">
    <citation type="submission" date="2023-07" db="EMBL/GenBank/DDBJ databases">
        <title>Genomic Encyclopedia of Type Strains, Phase IV (KMG-IV): sequencing the most valuable type-strain genomes for metagenomic binning, comparative biology and taxonomic classification.</title>
        <authorList>
            <person name="Goeker M."/>
        </authorList>
    </citation>
    <scope>NUCLEOTIDE SEQUENCE [LARGE SCALE GENOMIC DNA]</scope>
    <source>
        <strain evidence="4 5">B6-8</strain>
    </source>
</reference>
<evidence type="ECO:0000259" key="3">
    <source>
        <dbReference type="SMART" id="SM00903"/>
    </source>
</evidence>
<protein>
    <submittedName>
        <fullName evidence="4">Flavin reductase (DIM6/NTAB) family NADH-FMN oxidoreductase RutF</fullName>
    </submittedName>
</protein>
<dbReference type="Pfam" id="PF01613">
    <property type="entry name" value="Flavin_Reduct"/>
    <property type="match status" value="1"/>
</dbReference>
<organism evidence="4 5">
    <name type="scientific">Kaistia dalseonensis</name>
    <dbReference type="NCBI Taxonomy" id="410840"/>
    <lineage>
        <taxon>Bacteria</taxon>
        <taxon>Pseudomonadati</taxon>
        <taxon>Pseudomonadota</taxon>
        <taxon>Alphaproteobacteria</taxon>
        <taxon>Hyphomicrobiales</taxon>
        <taxon>Kaistiaceae</taxon>
        <taxon>Kaistia</taxon>
    </lineage>
</organism>
<dbReference type="InterPro" id="IPR050268">
    <property type="entry name" value="NADH-dep_flavin_reductase"/>
</dbReference>
<dbReference type="InterPro" id="IPR002563">
    <property type="entry name" value="Flavin_Rdtase-like_dom"/>
</dbReference>
<dbReference type="PANTHER" id="PTHR30466">
    <property type="entry name" value="FLAVIN REDUCTASE"/>
    <property type="match status" value="1"/>
</dbReference>
<proteinExistence type="inferred from homology"/>
<dbReference type="SUPFAM" id="SSF50475">
    <property type="entry name" value="FMN-binding split barrel"/>
    <property type="match status" value="1"/>
</dbReference>
<dbReference type="PANTHER" id="PTHR30466:SF11">
    <property type="entry name" value="FLAVIN-DEPENDENT MONOOXYGENASE, REDUCTASE SUBUNIT HSAB"/>
    <property type="match status" value="1"/>
</dbReference>
<dbReference type="SMART" id="SM00903">
    <property type="entry name" value="Flavin_Reduct"/>
    <property type="match status" value="1"/>
</dbReference>
<dbReference type="InterPro" id="IPR012349">
    <property type="entry name" value="Split_barrel_FMN-bd"/>
</dbReference>
<dbReference type="EMBL" id="JAUSVO010000008">
    <property type="protein sequence ID" value="MDQ0440309.1"/>
    <property type="molecule type" value="Genomic_DNA"/>
</dbReference>
<accession>A0ABU0HFP3</accession>
<comment type="similarity">
    <text evidence="1">Belongs to the non-flavoprotein flavin reductase family.</text>
</comment>
<feature type="domain" description="Flavin reductase like" evidence="3">
    <location>
        <begin position="29"/>
        <end position="176"/>
    </location>
</feature>
<comment type="caution">
    <text evidence="4">The sequence shown here is derived from an EMBL/GenBank/DDBJ whole genome shotgun (WGS) entry which is preliminary data.</text>
</comment>